<protein>
    <submittedName>
        <fullName evidence="1">Uncharacterized protein</fullName>
    </submittedName>
</protein>
<evidence type="ECO:0000313" key="1">
    <source>
        <dbReference type="EMBL" id="RYC80568.1"/>
    </source>
</evidence>
<comment type="caution">
    <text evidence="1">The sequence shown here is derived from an EMBL/GenBank/DDBJ whole genome shotgun (WGS) entry which is preliminary data.</text>
</comment>
<dbReference type="AlphaFoldDB" id="A0A4Q2V785"/>
<proteinExistence type="predicted"/>
<sequence>MAASAFCVRFTCGSDLTGPPMNGAPVMSRVGCLPTYTLSKHCRICNSIKATAFSPLAATVLHIFTHAPTSSSICLQQKQTTSTLRNMCIKAAPATVYRKCGHRSEGVEKIYPCASAPNGPTCKNPPFNHSISDNRVNKWCDDCVAAGKGTN</sequence>
<evidence type="ECO:0000313" key="2">
    <source>
        <dbReference type="Proteomes" id="UP000290540"/>
    </source>
</evidence>
<dbReference type="EMBL" id="MQTW01000354">
    <property type="protein sequence ID" value="RYC80568.1"/>
    <property type="molecule type" value="Genomic_DNA"/>
</dbReference>
<dbReference type="Proteomes" id="UP000290540">
    <property type="component" value="Unassembled WGS sequence"/>
</dbReference>
<name>A0A4Q2V785_FUSOX</name>
<organism evidence="1 2">
    <name type="scientific">Fusarium oxysporum f. sp. narcissi</name>
    <dbReference type="NCBI Taxonomy" id="451672"/>
    <lineage>
        <taxon>Eukaryota</taxon>
        <taxon>Fungi</taxon>
        <taxon>Dikarya</taxon>
        <taxon>Ascomycota</taxon>
        <taxon>Pezizomycotina</taxon>
        <taxon>Sordariomycetes</taxon>
        <taxon>Hypocreomycetidae</taxon>
        <taxon>Hypocreales</taxon>
        <taxon>Nectriaceae</taxon>
        <taxon>Fusarium</taxon>
        <taxon>Fusarium oxysporum species complex</taxon>
    </lineage>
</organism>
<gene>
    <name evidence="1" type="ORF">BFJ63_vAg16542</name>
</gene>
<accession>A0A4Q2V785</accession>
<reference evidence="1 2" key="1">
    <citation type="submission" date="2016-12" db="EMBL/GenBank/DDBJ databases">
        <title>Draft genome sequence of Fusarium oxysporum causing rot on Narcissus.</title>
        <authorList>
            <person name="Armitage A.D."/>
            <person name="Taylor A."/>
            <person name="Clarkson J.P."/>
            <person name="Harrison R.J."/>
            <person name="Jackson A.C."/>
        </authorList>
    </citation>
    <scope>NUCLEOTIDE SEQUENCE [LARGE SCALE GENOMIC DNA]</scope>
    <source>
        <strain evidence="1 2">N139</strain>
    </source>
</reference>